<keyword evidence="11" id="KW-1185">Reference proteome</keyword>
<evidence type="ECO:0000256" key="4">
    <source>
        <dbReference type="ARBA" id="ARBA00022475"/>
    </source>
</evidence>
<organism evidence="10 11">
    <name type="scientific">Thermanaerosceptrum fracticalcis</name>
    <dbReference type="NCBI Taxonomy" id="1712410"/>
    <lineage>
        <taxon>Bacteria</taxon>
        <taxon>Bacillati</taxon>
        <taxon>Bacillota</taxon>
        <taxon>Clostridia</taxon>
        <taxon>Eubacteriales</taxon>
        <taxon>Peptococcaceae</taxon>
        <taxon>Thermanaerosceptrum</taxon>
    </lineage>
</organism>
<dbReference type="HAMAP" id="MF_00024">
    <property type="entry name" value="CobD_CbiB"/>
    <property type="match status" value="1"/>
</dbReference>
<dbReference type="InterPro" id="IPR004485">
    <property type="entry name" value="Cobalamin_biosynth_CobD/CbiB"/>
</dbReference>
<keyword evidence="7 9" id="KW-1133">Transmembrane helix</keyword>
<evidence type="ECO:0000313" key="11">
    <source>
        <dbReference type="Proteomes" id="UP000515847"/>
    </source>
</evidence>
<evidence type="ECO:0000256" key="5">
    <source>
        <dbReference type="ARBA" id="ARBA00022573"/>
    </source>
</evidence>
<gene>
    <name evidence="9 10" type="primary">cobD</name>
    <name evidence="10" type="ORF">BR63_04700</name>
</gene>
<evidence type="ECO:0000256" key="7">
    <source>
        <dbReference type="ARBA" id="ARBA00022989"/>
    </source>
</evidence>
<dbReference type="Pfam" id="PF03186">
    <property type="entry name" value="CobD_Cbib"/>
    <property type="match status" value="1"/>
</dbReference>
<dbReference type="NCBIfam" id="TIGR00380">
    <property type="entry name" value="cobal_cbiB"/>
    <property type="match status" value="1"/>
</dbReference>
<protein>
    <recommendedName>
        <fullName evidence="9">Cobalamin biosynthesis protein CobD</fullName>
    </recommendedName>
</protein>
<comment type="similarity">
    <text evidence="3 9">Belongs to the CobD/CbiB family.</text>
</comment>
<accession>A0A7G6E0R4</accession>
<feature type="transmembrane region" description="Helical" evidence="9">
    <location>
        <begin position="156"/>
        <end position="177"/>
    </location>
</feature>
<dbReference type="PANTHER" id="PTHR34308:SF1">
    <property type="entry name" value="COBALAMIN BIOSYNTHESIS PROTEIN CBIB"/>
    <property type="match status" value="1"/>
</dbReference>
<dbReference type="RefSeq" id="WP_034419853.1">
    <property type="nucleotide sequence ID" value="NZ_CP045798.1"/>
</dbReference>
<feature type="transmembrane region" description="Helical" evidence="9">
    <location>
        <begin position="297"/>
        <end position="316"/>
    </location>
</feature>
<keyword evidence="5 9" id="KW-0169">Cobalamin biosynthesis</keyword>
<keyword evidence="4 9" id="KW-1003">Cell membrane</keyword>
<evidence type="ECO:0000256" key="2">
    <source>
        <dbReference type="ARBA" id="ARBA00004953"/>
    </source>
</evidence>
<feature type="transmembrane region" description="Helical" evidence="9">
    <location>
        <begin position="204"/>
        <end position="223"/>
    </location>
</feature>
<evidence type="ECO:0000256" key="3">
    <source>
        <dbReference type="ARBA" id="ARBA00006263"/>
    </source>
</evidence>
<evidence type="ECO:0000256" key="6">
    <source>
        <dbReference type="ARBA" id="ARBA00022692"/>
    </source>
</evidence>
<evidence type="ECO:0000256" key="9">
    <source>
        <dbReference type="HAMAP-Rule" id="MF_00024"/>
    </source>
</evidence>
<keyword evidence="8 9" id="KW-0472">Membrane</keyword>
<evidence type="ECO:0000256" key="1">
    <source>
        <dbReference type="ARBA" id="ARBA00004651"/>
    </source>
</evidence>
<sequence>MWYHPLCALVLDFIIGDPPKIPHPVIGMGHLIHSGEKLLYPQKPEHKMLTITRGAVLAGSMVIFIFVLSFMLLNWLRQLQPLLADLVEIWFIATTIASKGLAQAGRDIYILLKAGKILEARQKVGWIVGRDTDKLDEGEISRAAIETIAENTVDGVIAPLFYAFLGGAPLALTYRVINTMDSMLGYKNERYLYFGRAAARLDDAANLIPARLTGFFLLVVMLLSPRLNFSRALHSWKKEACLHPSPNSGIPEAVVAGGLGIRLGGLNYYGGMPHFRDHLGPGLLPIAPEHIQDTIKIMYRTSLLAAVVFTAIFYLIK</sequence>
<name>A0A7G6E0R4_THEFR</name>
<dbReference type="GO" id="GO:0009236">
    <property type="term" value="P:cobalamin biosynthetic process"/>
    <property type="evidence" value="ECO:0007669"/>
    <property type="project" value="UniProtKB-UniRule"/>
</dbReference>
<dbReference type="UniPathway" id="UPA00148"/>
<dbReference type="OrthoDB" id="9811967at2"/>
<dbReference type="GO" id="GO:0005886">
    <property type="term" value="C:plasma membrane"/>
    <property type="evidence" value="ECO:0007669"/>
    <property type="project" value="UniProtKB-SubCell"/>
</dbReference>
<dbReference type="AlphaFoldDB" id="A0A7G6E0R4"/>
<dbReference type="KEGG" id="tfr:BR63_04700"/>
<dbReference type="PANTHER" id="PTHR34308">
    <property type="entry name" value="COBALAMIN BIOSYNTHESIS PROTEIN CBIB"/>
    <property type="match status" value="1"/>
</dbReference>
<feature type="transmembrane region" description="Helical" evidence="9">
    <location>
        <begin position="55"/>
        <end position="76"/>
    </location>
</feature>
<dbReference type="Proteomes" id="UP000515847">
    <property type="component" value="Chromosome"/>
</dbReference>
<dbReference type="GO" id="GO:0048472">
    <property type="term" value="F:threonine-phosphate decarboxylase activity"/>
    <property type="evidence" value="ECO:0007669"/>
    <property type="project" value="InterPro"/>
</dbReference>
<proteinExistence type="inferred from homology"/>
<evidence type="ECO:0000256" key="8">
    <source>
        <dbReference type="ARBA" id="ARBA00023136"/>
    </source>
</evidence>
<comment type="caution">
    <text evidence="9">Lacks conserved residue(s) required for the propagation of feature annotation.</text>
</comment>
<comment type="function">
    <text evidence="9">Converts cobyric acid to cobinamide by the addition of aminopropanol on the F carboxylic group.</text>
</comment>
<evidence type="ECO:0000313" key="10">
    <source>
        <dbReference type="EMBL" id="QNB45668.1"/>
    </source>
</evidence>
<keyword evidence="6 9" id="KW-0812">Transmembrane</keyword>
<dbReference type="EMBL" id="CP045798">
    <property type="protein sequence ID" value="QNB45668.1"/>
    <property type="molecule type" value="Genomic_DNA"/>
</dbReference>
<comment type="pathway">
    <text evidence="2 9">Cofactor biosynthesis; adenosylcobalamin biosynthesis.</text>
</comment>
<dbReference type="GO" id="GO:0015420">
    <property type="term" value="F:ABC-type vitamin B12 transporter activity"/>
    <property type="evidence" value="ECO:0007669"/>
    <property type="project" value="UniProtKB-UniRule"/>
</dbReference>
<comment type="subcellular location">
    <subcellularLocation>
        <location evidence="1 9">Cell membrane</location>
        <topology evidence="1 9">Multi-pass membrane protein</topology>
    </subcellularLocation>
</comment>
<reference evidence="10 11" key="1">
    <citation type="journal article" date="2019" name="Front. Microbiol.">
        <title>Thermoanaerosceptrum fracticalcis gen. nov. sp. nov., a Novel Fumarate-Fermenting Microorganism From a Deep Fractured Carbonate Aquifer of the US Great Basin.</title>
        <authorList>
            <person name="Hamilton-Brehm S.D."/>
            <person name="Stewart L.E."/>
            <person name="Zavarin M."/>
            <person name="Caldwell M."/>
            <person name="Lawson P.A."/>
            <person name="Onstott T.C."/>
            <person name="Grzymski J."/>
            <person name="Neveux I."/>
            <person name="Lollar B.S."/>
            <person name="Russell C.E."/>
            <person name="Moser D.P."/>
        </authorList>
    </citation>
    <scope>NUCLEOTIDE SEQUENCE [LARGE SCALE GENOMIC DNA]</scope>
    <source>
        <strain evidence="10 11">DRI-13</strain>
    </source>
</reference>